<dbReference type="Pfam" id="PF04102">
    <property type="entry name" value="SlyX"/>
    <property type="match status" value="1"/>
</dbReference>
<dbReference type="PANTHER" id="PTHR36508:SF1">
    <property type="entry name" value="PROTEIN SLYX"/>
    <property type="match status" value="1"/>
</dbReference>
<accession>A4A810</accession>
<evidence type="ECO:0000313" key="3">
    <source>
        <dbReference type="EMBL" id="EAQ97805.2"/>
    </source>
</evidence>
<evidence type="ECO:0000256" key="1">
    <source>
        <dbReference type="SAM" id="Coils"/>
    </source>
</evidence>
<proteinExistence type="predicted"/>
<protein>
    <recommendedName>
        <fullName evidence="5">Protein SlyX homolog</fullName>
    </recommendedName>
</protein>
<dbReference type="HOGENOM" id="CLU_2616933_0_0_6"/>
<dbReference type="EMBL" id="AAOA02000001">
    <property type="protein sequence ID" value="EAQ97805.2"/>
    <property type="molecule type" value="Genomic_DNA"/>
</dbReference>
<dbReference type="Proteomes" id="UP000019205">
    <property type="component" value="Chromosome"/>
</dbReference>
<dbReference type="InterPro" id="IPR007236">
    <property type="entry name" value="SlyX"/>
</dbReference>
<evidence type="ECO:0000313" key="4">
    <source>
        <dbReference type="Proteomes" id="UP000019205"/>
    </source>
</evidence>
<feature type="coiled-coil region" evidence="1">
    <location>
        <begin position="13"/>
        <end position="47"/>
    </location>
</feature>
<organism evidence="3 4">
    <name type="scientific">Congregibacter litoralis KT71</name>
    <dbReference type="NCBI Taxonomy" id="314285"/>
    <lineage>
        <taxon>Bacteria</taxon>
        <taxon>Pseudomonadati</taxon>
        <taxon>Pseudomonadota</taxon>
        <taxon>Gammaproteobacteria</taxon>
        <taxon>Cellvibrionales</taxon>
        <taxon>Halieaceae</taxon>
        <taxon>Congregibacter</taxon>
    </lineage>
</organism>
<comment type="caution">
    <text evidence="3">The sequence shown here is derived from an EMBL/GenBank/DDBJ whole genome shotgun (WGS) entry which is preliminary data.</text>
</comment>
<evidence type="ECO:0000256" key="2">
    <source>
        <dbReference type="SAM" id="MobiDB-lite"/>
    </source>
</evidence>
<feature type="region of interest" description="Disordered" evidence="2">
    <location>
        <begin position="59"/>
        <end position="79"/>
    </location>
</feature>
<reference evidence="3 4" key="1">
    <citation type="journal article" date="2007" name="Proc. Natl. Acad. Sci. U.S.A.">
        <title>Characterization of a marine gammaproteobacterium capable of aerobic anoxygenic photosynthesis.</title>
        <authorList>
            <person name="Fuchs B.M."/>
            <person name="Spring S."/>
            <person name="Teeling H."/>
            <person name="Quast C."/>
            <person name="Wulf J."/>
            <person name="Schattenhofer M."/>
            <person name="Yan S."/>
            <person name="Ferriera S."/>
            <person name="Johnson J."/>
            <person name="Glockner F.O."/>
            <person name="Amann R."/>
        </authorList>
    </citation>
    <scope>NUCLEOTIDE SEQUENCE [LARGE SCALE GENOMIC DNA]</scope>
    <source>
        <strain evidence="3">KT71</strain>
    </source>
</reference>
<dbReference type="PANTHER" id="PTHR36508">
    <property type="entry name" value="PROTEIN SLYX"/>
    <property type="match status" value="1"/>
</dbReference>
<dbReference type="eggNOG" id="ENOG50344R9">
    <property type="taxonomic scope" value="Bacteria"/>
</dbReference>
<dbReference type="AlphaFoldDB" id="A4A810"/>
<gene>
    <name evidence="3" type="ORF">KT71_14584</name>
</gene>
<dbReference type="STRING" id="314285.KT71_14584"/>
<keyword evidence="4" id="KW-1185">Reference proteome</keyword>
<reference evidence="3 4" key="2">
    <citation type="journal article" date="2009" name="PLoS ONE">
        <title>The photosynthetic apparatus and its regulation in the aerobic gammaproteobacterium Congregibacter litoralis gen. nov., sp. nov.</title>
        <authorList>
            <person name="Spring S."/>
            <person name="Lunsdorf H."/>
            <person name="Fuchs B.M."/>
            <person name="Tindall B.J."/>
        </authorList>
    </citation>
    <scope>NUCLEOTIDE SEQUENCE [LARGE SCALE GENOMIC DNA]</scope>
    <source>
        <strain evidence="3">KT71</strain>
    </source>
</reference>
<sequence>MNPVDDDQTAADIAKLQAELAFQNDSVQRLNDALATQQQDILLLQRQVTLLGEQLRALRENENDGPSSGESVVEKPPHY</sequence>
<keyword evidence="1" id="KW-0175">Coiled coil</keyword>
<evidence type="ECO:0008006" key="5">
    <source>
        <dbReference type="Google" id="ProtNLM"/>
    </source>
</evidence>
<name>A4A810_9GAMM</name>